<feature type="region of interest" description="Disordered" evidence="1">
    <location>
        <begin position="63"/>
        <end position="85"/>
    </location>
</feature>
<dbReference type="EMBL" id="JAJSOF020000029">
    <property type="protein sequence ID" value="KAJ4432041.1"/>
    <property type="molecule type" value="Genomic_DNA"/>
</dbReference>
<proteinExistence type="predicted"/>
<evidence type="ECO:0000313" key="3">
    <source>
        <dbReference type="Proteomes" id="UP001148838"/>
    </source>
</evidence>
<sequence>MGAYFHHVGPTHREAKPRKTWDQMGGLLQEPSWTPVVQNSQEPRRMEIATVCQYRRRSLKVPPVSRDGIPEKSRALSSLPAPDARANSSRDVIHLSLLFHRATSLNVPWSLCDLLSCTLVVSSILTSLSQYVTENYKKYVRTSVTCGYHGEGQGPKMTQNIKLFFFS</sequence>
<evidence type="ECO:0000313" key="2">
    <source>
        <dbReference type="EMBL" id="KAJ4432041.1"/>
    </source>
</evidence>
<organism evidence="2 3">
    <name type="scientific">Periplaneta americana</name>
    <name type="common">American cockroach</name>
    <name type="synonym">Blatta americana</name>
    <dbReference type="NCBI Taxonomy" id="6978"/>
    <lineage>
        <taxon>Eukaryota</taxon>
        <taxon>Metazoa</taxon>
        <taxon>Ecdysozoa</taxon>
        <taxon>Arthropoda</taxon>
        <taxon>Hexapoda</taxon>
        <taxon>Insecta</taxon>
        <taxon>Pterygota</taxon>
        <taxon>Neoptera</taxon>
        <taxon>Polyneoptera</taxon>
        <taxon>Dictyoptera</taxon>
        <taxon>Blattodea</taxon>
        <taxon>Blattoidea</taxon>
        <taxon>Blattidae</taxon>
        <taxon>Blattinae</taxon>
        <taxon>Periplaneta</taxon>
    </lineage>
</organism>
<accession>A0ABQ8SD63</accession>
<comment type="caution">
    <text evidence="2">The sequence shown here is derived from an EMBL/GenBank/DDBJ whole genome shotgun (WGS) entry which is preliminary data.</text>
</comment>
<dbReference type="Proteomes" id="UP001148838">
    <property type="component" value="Unassembled WGS sequence"/>
</dbReference>
<reference evidence="2 3" key="1">
    <citation type="journal article" date="2022" name="Allergy">
        <title>Genome assembly and annotation of Periplaneta americana reveal a comprehensive cockroach allergen profile.</title>
        <authorList>
            <person name="Wang L."/>
            <person name="Xiong Q."/>
            <person name="Saelim N."/>
            <person name="Wang L."/>
            <person name="Nong W."/>
            <person name="Wan A.T."/>
            <person name="Shi M."/>
            <person name="Liu X."/>
            <person name="Cao Q."/>
            <person name="Hui J.H.L."/>
            <person name="Sookrung N."/>
            <person name="Leung T.F."/>
            <person name="Tungtrongchitr A."/>
            <person name="Tsui S.K.W."/>
        </authorList>
    </citation>
    <scope>NUCLEOTIDE SEQUENCE [LARGE SCALE GENOMIC DNA]</scope>
    <source>
        <strain evidence="2">PWHHKU_190912</strain>
    </source>
</reference>
<gene>
    <name evidence="2" type="ORF">ANN_20655</name>
</gene>
<keyword evidence="3" id="KW-1185">Reference proteome</keyword>
<protein>
    <submittedName>
        <fullName evidence="2">Uncharacterized protein</fullName>
    </submittedName>
</protein>
<evidence type="ECO:0000256" key="1">
    <source>
        <dbReference type="SAM" id="MobiDB-lite"/>
    </source>
</evidence>
<name>A0ABQ8SD63_PERAM</name>